<gene>
    <name evidence="1" type="ORF">RAK27_09850</name>
</gene>
<dbReference type="Proteomes" id="UP001290462">
    <property type="component" value="Unassembled WGS sequence"/>
</dbReference>
<reference evidence="1" key="1">
    <citation type="submission" date="2023-08" db="EMBL/GenBank/DDBJ databases">
        <title>Genomic characterization of piscicolin 126 produced by Carnobacterium maltaromaticum CM22 strain isolated from salmon (Salmo salar).</title>
        <authorList>
            <person name="Gonzalez-Gragera E."/>
            <person name="Garcia-Lopez J.D."/>
            <person name="Teso-Perez C."/>
            <person name="Gimenez-Hernandez I."/>
            <person name="Peralta-Sanchez J.M."/>
            <person name="Valdivia E."/>
            <person name="Montalban-Lopez M."/>
            <person name="Martin-Platero A.M."/>
            <person name="Banos A."/>
            <person name="Martinez-Bueno M."/>
        </authorList>
    </citation>
    <scope>NUCLEOTIDE SEQUENCE</scope>
    <source>
        <strain evidence="1">CM22</strain>
    </source>
</reference>
<dbReference type="AlphaFoldDB" id="A0AAW9JTX1"/>
<sequence length="88" mass="9690">MKETICVLAISTKKERGWLKVSTPLRDSWADLGMHFDKVKFGTVFVAPGLYDVELLNNAKFGGNAAYEVISAHKIGTFAELIESTKGK</sequence>
<organism evidence="1 2">
    <name type="scientific">Carnobacterium maltaromaticum</name>
    <name type="common">Carnobacterium piscicola</name>
    <dbReference type="NCBI Taxonomy" id="2751"/>
    <lineage>
        <taxon>Bacteria</taxon>
        <taxon>Bacillati</taxon>
        <taxon>Bacillota</taxon>
        <taxon>Bacilli</taxon>
        <taxon>Lactobacillales</taxon>
        <taxon>Carnobacteriaceae</taxon>
        <taxon>Carnobacterium</taxon>
    </lineage>
</organism>
<protein>
    <submittedName>
        <fullName evidence="1">Uncharacterized protein</fullName>
    </submittedName>
</protein>
<proteinExistence type="predicted"/>
<evidence type="ECO:0000313" key="1">
    <source>
        <dbReference type="EMBL" id="MDZ5758958.1"/>
    </source>
</evidence>
<name>A0AAW9JTX1_CARML</name>
<evidence type="ECO:0000313" key="2">
    <source>
        <dbReference type="Proteomes" id="UP001290462"/>
    </source>
</evidence>
<comment type="caution">
    <text evidence="1">The sequence shown here is derived from an EMBL/GenBank/DDBJ whole genome shotgun (WGS) entry which is preliminary data.</text>
</comment>
<accession>A0AAW9JTX1</accession>
<dbReference type="EMBL" id="JAVBVO010000003">
    <property type="protein sequence ID" value="MDZ5758958.1"/>
    <property type="molecule type" value="Genomic_DNA"/>
</dbReference>
<dbReference type="RefSeq" id="WP_119907789.1">
    <property type="nucleotide sequence ID" value="NZ_JAVBVO010000003.1"/>
</dbReference>